<dbReference type="AlphaFoldDB" id="A0A0A2MJQ8"/>
<evidence type="ECO:0000313" key="2">
    <source>
        <dbReference type="EMBL" id="KGO92529.1"/>
    </source>
</evidence>
<sequence length="330" mass="38317">MKQFIVLILKFLIPIIVVIGIYVVADPFRVIWQYDSYFENNKPGIHVNRSIAGAANFKNKYKQYKYDSFIFGNSRSLACQVADWQKHLPQPASAYHFDGAGESLYALNKKLSLINSTKTSIKNAVFFVDQQLLRQSRPDNGHLFTVSPLIDSDCNTLTYHATFLKAFLSYKFIFYYIDFKLTGQLKPYMVPTFYRPIQYNAVTNEMNSQIMEDQLANGTYYTPQRMSVFYERDTVQTYFKTCIKKKQKKLLAEIASVLKDNNTNYKIIINPCYDQKKLSADDMQYLRQVFGAQNVFDFSGINSITNNYQNYYEAVHYRPHVAAGILDSIY</sequence>
<dbReference type="EMBL" id="JRLY01000009">
    <property type="protein sequence ID" value="KGO92529.1"/>
    <property type="molecule type" value="Genomic_DNA"/>
</dbReference>
<dbReference type="OrthoDB" id="1339610at2"/>
<keyword evidence="1" id="KW-1133">Transmembrane helix</keyword>
<feature type="transmembrane region" description="Helical" evidence="1">
    <location>
        <begin position="7"/>
        <end position="25"/>
    </location>
</feature>
<evidence type="ECO:0000313" key="3">
    <source>
        <dbReference type="Proteomes" id="UP000030111"/>
    </source>
</evidence>
<dbReference type="eggNOG" id="ENOG5030U93">
    <property type="taxonomic scope" value="Bacteria"/>
</dbReference>
<keyword evidence="3" id="KW-1185">Reference proteome</keyword>
<evidence type="ECO:0000256" key="1">
    <source>
        <dbReference type="SAM" id="Phobius"/>
    </source>
</evidence>
<proteinExistence type="predicted"/>
<dbReference type="Proteomes" id="UP000030111">
    <property type="component" value="Unassembled WGS sequence"/>
</dbReference>
<keyword evidence="1" id="KW-0812">Transmembrane</keyword>
<keyword evidence="1" id="KW-0472">Membrane</keyword>
<reference evidence="2 3" key="1">
    <citation type="submission" date="2013-09" db="EMBL/GenBank/DDBJ databases">
        <authorList>
            <person name="Zeng Z."/>
            <person name="Chen C."/>
        </authorList>
    </citation>
    <scope>NUCLEOTIDE SEQUENCE [LARGE SCALE GENOMIC DNA]</scope>
    <source>
        <strain evidence="2 3">WB 4.1-42</strain>
    </source>
</reference>
<accession>A0A0A2MJQ8</accession>
<organism evidence="2 3">
    <name type="scientific">Flavobacterium subsaxonicum WB 4.1-42 = DSM 21790</name>
    <dbReference type="NCBI Taxonomy" id="1121898"/>
    <lineage>
        <taxon>Bacteria</taxon>
        <taxon>Pseudomonadati</taxon>
        <taxon>Bacteroidota</taxon>
        <taxon>Flavobacteriia</taxon>
        <taxon>Flavobacteriales</taxon>
        <taxon>Flavobacteriaceae</taxon>
        <taxon>Flavobacterium</taxon>
    </lineage>
</organism>
<dbReference type="RefSeq" id="WP_026991437.1">
    <property type="nucleotide sequence ID" value="NZ_AUGP01000029.1"/>
</dbReference>
<gene>
    <name evidence="2" type="ORF">Q766_12160</name>
</gene>
<evidence type="ECO:0008006" key="4">
    <source>
        <dbReference type="Google" id="ProtNLM"/>
    </source>
</evidence>
<dbReference type="STRING" id="1121898.GCA_000422725_03470"/>
<comment type="caution">
    <text evidence="2">The sequence shown here is derived from an EMBL/GenBank/DDBJ whole genome shotgun (WGS) entry which is preliminary data.</text>
</comment>
<name>A0A0A2MJQ8_9FLAO</name>
<protein>
    <recommendedName>
        <fullName evidence="4">Histidine kinase</fullName>
    </recommendedName>
</protein>